<dbReference type="InterPro" id="IPR010985">
    <property type="entry name" value="Ribbon_hlx_hlx"/>
</dbReference>
<reference evidence="1 2" key="1">
    <citation type="submission" date="2023-03" db="EMBL/GenBank/DDBJ databases">
        <title>Fodinicurvata sp. CAU 1616 isolated from sea sendiment.</title>
        <authorList>
            <person name="Kim W."/>
        </authorList>
    </citation>
    <scope>NUCLEOTIDE SEQUENCE [LARGE SCALE GENOMIC DNA]</scope>
    <source>
        <strain evidence="1 2">CAU 1616</strain>
    </source>
</reference>
<evidence type="ECO:0000313" key="1">
    <source>
        <dbReference type="EMBL" id="MDF2097306.1"/>
    </source>
</evidence>
<dbReference type="SUPFAM" id="SSF47598">
    <property type="entry name" value="Ribbon-helix-helix"/>
    <property type="match status" value="1"/>
</dbReference>
<evidence type="ECO:0000313" key="2">
    <source>
        <dbReference type="Proteomes" id="UP001215503"/>
    </source>
</evidence>
<gene>
    <name evidence="1" type="ORF">P2G67_15100</name>
</gene>
<dbReference type="Proteomes" id="UP001215503">
    <property type="component" value="Unassembled WGS sequence"/>
</dbReference>
<dbReference type="EMBL" id="JARHUD010000011">
    <property type="protein sequence ID" value="MDF2097306.1"/>
    <property type="molecule type" value="Genomic_DNA"/>
</dbReference>
<sequence>MLAIKLPKDIEDRLEALAAETGRPKDEHALEAILDYLDDIEDRVLAQQRSARLKSGKDTAVSISALKKEHGLAD</sequence>
<name>A0ABT5YQQ4_9PROT</name>
<dbReference type="RefSeq" id="WP_275824088.1">
    <property type="nucleotide sequence ID" value="NZ_JARHUD010000011.1"/>
</dbReference>
<keyword evidence="2" id="KW-1185">Reference proteome</keyword>
<protein>
    <submittedName>
        <fullName evidence="1">CopG family transcriptional regulator</fullName>
    </submittedName>
</protein>
<organism evidence="1 2">
    <name type="scientific">Aquibaculum arenosum</name>
    <dbReference type="NCBI Taxonomy" id="3032591"/>
    <lineage>
        <taxon>Bacteria</taxon>
        <taxon>Pseudomonadati</taxon>
        <taxon>Pseudomonadota</taxon>
        <taxon>Alphaproteobacteria</taxon>
        <taxon>Rhodospirillales</taxon>
        <taxon>Rhodovibrionaceae</taxon>
        <taxon>Aquibaculum</taxon>
    </lineage>
</organism>
<comment type="caution">
    <text evidence="1">The sequence shown here is derived from an EMBL/GenBank/DDBJ whole genome shotgun (WGS) entry which is preliminary data.</text>
</comment>
<accession>A0ABT5YQQ4</accession>
<proteinExistence type="predicted"/>